<sequence>MGAIAENDRIPRVNRGRRRKKTRTGKDYGENRSPLKNVIRGASDRCRSFLRMLMTEDSSCTIVNGTDEEVVVRAKYRDVWEGDVWRLPARGDRMVVPQRFLMNGDPYNRLAAFVDSKPRPSSKPLLISSADLIRHTHLSIFHPVPRCANPASTPLAIAPAITA</sequence>
<evidence type="ECO:0000256" key="1">
    <source>
        <dbReference type="SAM" id="MobiDB-lite"/>
    </source>
</evidence>
<gene>
    <name evidence="2" type="ORF">KP509_09G052800</name>
</gene>
<organism evidence="2 3">
    <name type="scientific">Ceratopteris richardii</name>
    <name type="common">Triangle waterfern</name>
    <dbReference type="NCBI Taxonomy" id="49495"/>
    <lineage>
        <taxon>Eukaryota</taxon>
        <taxon>Viridiplantae</taxon>
        <taxon>Streptophyta</taxon>
        <taxon>Embryophyta</taxon>
        <taxon>Tracheophyta</taxon>
        <taxon>Polypodiopsida</taxon>
        <taxon>Polypodiidae</taxon>
        <taxon>Polypodiales</taxon>
        <taxon>Pteridineae</taxon>
        <taxon>Pteridaceae</taxon>
        <taxon>Parkerioideae</taxon>
        <taxon>Ceratopteris</taxon>
    </lineage>
</organism>
<reference evidence="2" key="1">
    <citation type="submission" date="2021-08" db="EMBL/GenBank/DDBJ databases">
        <title>WGS assembly of Ceratopteris richardii.</title>
        <authorList>
            <person name="Marchant D.B."/>
            <person name="Chen G."/>
            <person name="Jenkins J."/>
            <person name="Shu S."/>
            <person name="Leebens-Mack J."/>
            <person name="Grimwood J."/>
            <person name="Schmutz J."/>
            <person name="Soltis P."/>
            <person name="Soltis D."/>
            <person name="Chen Z.-H."/>
        </authorList>
    </citation>
    <scope>NUCLEOTIDE SEQUENCE</scope>
    <source>
        <strain evidence="2">Whitten #5841</strain>
        <tissue evidence="2">Leaf</tissue>
    </source>
</reference>
<feature type="compositionally biased region" description="Basic and acidic residues" evidence="1">
    <location>
        <begin position="1"/>
        <end position="11"/>
    </location>
</feature>
<accession>A0A8T2U4N9</accession>
<name>A0A8T2U4N9_CERRI</name>
<dbReference type="OrthoDB" id="10574073at2759"/>
<dbReference type="EMBL" id="CM035414">
    <property type="protein sequence ID" value="KAH7429500.1"/>
    <property type="molecule type" value="Genomic_DNA"/>
</dbReference>
<keyword evidence="3" id="KW-1185">Reference proteome</keyword>
<evidence type="ECO:0000313" key="3">
    <source>
        <dbReference type="Proteomes" id="UP000825935"/>
    </source>
</evidence>
<feature type="compositionally biased region" description="Basic residues" evidence="1">
    <location>
        <begin position="12"/>
        <end position="23"/>
    </location>
</feature>
<dbReference type="AlphaFoldDB" id="A0A8T2U4N9"/>
<proteinExistence type="predicted"/>
<protein>
    <submittedName>
        <fullName evidence="2">Uncharacterized protein</fullName>
    </submittedName>
</protein>
<comment type="caution">
    <text evidence="2">The sequence shown here is derived from an EMBL/GenBank/DDBJ whole genome shotgun (WGS) entry which is preliminary data.</text>
</comment>
<evidence type="ECO:0000313" key="2">
    <source>
        <dbReference type="EMBL" id="KAH7429500.1"/>
    </source>
</evidence>
<dbReference type="Proteomes" id="UP000825935">
    <property type="component" value="Chromosome 9"/>
</dbReference>
<feature type="region of interest" description="Disordered" evidence="1">
    <location>
        <begin position="1"/>
        <end position="34"/>
    </location>
</feature>